<sequence length="93" mass="10403">MKEAELIICCSSLHYFRLEHGSRAEECYGHLEMLETADCPVCKMRSPQELEELSAMCDCRLGFDATTCKLGCVYWGGVAMAEVSVPGLIYEKD</sequence>
<gene>
    <name evidence="1" type="ORF">CO173_00550</name>
</gene>
<protein>
    <submittedName>
        <fullName evidence="1">Uncharacterized protein</fullName>
    </submittedName>
</protein>
<accession>A0A2M7XGM0</accession>
<evidence type="ECO:0000313" key="1">
    <source>
        <dbReference type="EMBL" id="PJA47002.1"/>
    </source>
</evidence>
<name>A0A2M7XGM0_9BACT</name>
<proteinExistence type="predicted"/>
<organism evidence="1 2">
    <name type="scientific">Candidatus Uhrbacteria bacterium CG_4_9_14_3_um_filter_41_35</name>
    <dbReference type="NCBI Taxonomy" id="1975034"/>
    <lineage>
        <taxon>Bacteria</taxon>
        <taxon>Candidatus Uhriibacteriota</taxon>
    </lineage>
</organism>
<reference evidence="2" key="1">
    <citation type="submission" date="2017-09" db="EMBL/GenBank/DDBJ databases">
        <title>Depth-based differentiation of microbial function through sediment-hosted aquifers and enrichment of novel symbionts in the deep terrestrial subsurface.</title>
        <authorList>
            <person name="Probst A.J."/>
            <person name="Ladd B."/>
            <person name="Jarett J.K."/>
            <person name="Geller-Mcgrath D.E."/>
            <person name="Sieber C.M.K."/>
            <person name="Emerson J.B."/>
            <person name="Anantharaman K."/>
            <person name="Thomas B.C."/>
            <person name="Malmstrom R."/>
            <person name="Stieglmeier M."/>
            <person name="Klingl A."/>
            <person name="Woyke T."/>
            <person name="Ryan C.M."/>
            <person name="Banfield J.F."/>
        </authorList>
    </citation>
    <scope>NUCLEOTIDE SEQUENCE [LARGE SCALE GENOMIC DNA]</scope>
</reference>
<dbReference type="AlphaFoldDB" id="A0A2M7XGM0"/>
<evidence type="ECO:0000313" key="2">
    <source>
        <dbReference type="Proteomes" id="UP000231263"/>
    </source>
</evidence>
<comment type="caution">
    <text evidence="1">The sequence shown here is derived from an EMBL/GenBank/DDBJ whole genome shotgun (WGS) entry which is preliminary data.</text>
</comment>
<dbReference type="Proteomes" id="UP000231263">
    <property type="component" value="Unassembled WGS sequence"/>
</dbReference>
<dbReference type="EMBL" id="PFWT01000004">
    <property type="protein sequence ID" value="PJA47002.1"/>
    <property type="molecule type" value="Genomic_DNA"/>
</dbReference>